<reference evidence="3" key="1">
    <citation type="journal article" date="2020" name="Stud. Mycol.">
        <title>101 Dothideomycetes genomes: a test case for predicting lifestyles and emergence of pathogens.</title>
        <authorList>
            <person name="Haridas S."/>
            <person name="Albert R."/>
            <person name="Binder M."/>
            <person name="Bloem J."/>
            <person name="Labutti K."/>
            <person name="Salamov A."/>
            <person name="Andreopoulos B."/>
            <person name="Baker S."/>
            <person name="Barry K."/>
            <person name="Bills G."/>
            <person name="Bluhm B."/>
            <person name="Cannon C."/>
            <person name="Castanera R."/>
            <person name="Culley D."/>
            <person name="Daum C."/>
            <person name="Ezra D."/>
            <person name="Gonzalez J."/>
            <person name="Henrissat B."/>
            <person name="Kuo A."/>
            <person name="Liang C."/>
            <person name="Lipzen A."/>
            <person name="Lutzoni F."/>
            <person name="Magnuson J."/>
            <person name="Mondo S."/>
            <person name="Nolan M."/>
            <person name="Ohm R."/>
            <person name="Pangilinan J."/>
            <person name="Park H.-J."/>
            <person name="Ramirez L."/>
            <person name="Alfaro M."/>
            <person name="Sun H."/>
            <person name="Tritt A."/>
            <person name="Yoshinaga Y."/>
            <person name="Zwiers L.-H."/>
            <person name="Turgeon B."/>
            <person name="Goodwin S."/>
            <person name="Spatafora J."/>
            <person name="Crous P."/>
            <person name="Grigoriev I."/>
        </authorList>
    </citation>
    <scope>NUCLEOTIDE SEQUENCE</scope>
    <source>
        <strain evidence="3">CBS 122681</strain>
    </source>
</reference>
<feature type="compositionally biased region" description="Pro residues" evidence="1">
    <location>
        <begin position="391"/>
        <end position="410"/>
    </location>
</feature>
<keyword evidence="4" id="KW-1185">Reference proteome</keyword>
<evidence type="ECO:0000259" key="2">
    <source>
        <dbReference type="PROSITE" id="PS51021"/>
    </source>
</evidence>
<dbReference type="PROSITE" id="PS51021">
    <property type="entry name" value="BAR"/>
    <property type="match status" value="1"/>
</dbReference>
<dbReference type="Proteomes" id="UP000799324">
    <property type="component" value="Unassembled WGS sequence"/>
</dbReference>
<dbReference type="AlphaFoldDB" id="A0A6A6T0Y6"/>
<feature type="region of interest" description="Disordered" evidence="1">
    <location>
        <begin position="59"/>
        <end position="78"/>
    </location>
</feature>
<feature type="domain" description="BAR" evidence="2">
    <location>
        <begin position="15"/>
        <end position="237"/>
    </location>
</feature>
<dbReference type="SMART" id="SM00721">
    <property type="entry name" value="BAR"/>
    <property type="match status" value="1"/>
</dbReference>
<feature type="compositionally biased region" description="Polar residues" evidence="1">
    <location>
        <begin position="362"/>
        <end position="381"/>
    </location>
</feature>
<dbReference type="InterPro" id="IPR027267">
    <property type="entry name" value="AH/BAR_dom_sf"/>
</dbReference>
<organism evidence="3 4">
    <name type="scientific">Lophiostoma macrostomum CBS 122681</name>
    <dbReference type="NCBI Taxonomy" id="1314788"/>
    <lineage>
        <taxon>Eukaryota</taxon>
        <taxon>Fungi</taxon>
        <taxon>Dikarya</taxon>
        <taxon>Ascomycota</taxon>
        <taxon>Pezizomycotina</taxon>
        <taxon>Dothideomycetes</taxon>
        <taxon>Pleosporomycetidae</taxon>
        <taxon>Pleosporales</taxon>
        <taxon>Lophiostomataceae</taxon>
        <taxon>Lophiostoma</taxon>
    </lineage>
</organism>
<evidence type="ECO:0000256" key="1">
    <source>
        <dbReference type="SAM" id="MobiDB-lite"/>
    </source>
</evidence>
<gene>
    <name evidence="3" type="ORF">K491DRAFT_705656</name>
</gene>
<accession>A0A6A6T0Y6</accession>
<evidence type="ECO:0000313" key="4">
    <source>
        <dbReference type="Proteomes" id="UP000799324"/>
    </source>
</evidence>
<name>A0A6A6T0Y6_9PLEO</name>
<dbReference type="EMBL" id="MU004376">
    <property type="protein sequence ID" value="KAF2653729.1"/>
    <property type="molecule type" value="Genomic_DNA"/>
</dbReference>
<protein>
    <submittedName>
        <fullName evidence="3">BAR-domain-containing protein</fullName>
    </submittedName>
</protein>
<sequence>MNVTKKLDRFKQWTGEKMGGEVKTGVSDEFKALEMEMNLRHEGMNKMQKSMTGYVKSLSKRAEGDDKEKTLPGGHLGSTMVTHSEDFEPDSEFGNCLSTLGRANERLARVQETYVGSATSTWLEGLDRSLAQMKEYQAARKKLDQRRLAYDTSLAKMQKAKKEDFRVEEDLRAQKAKYEESSEDVYRRMQDIKEAEVDMVQDLTDFLEAELTYYDRCREILLNVKRDWPVRDTRRSARSRSNTAHGYAERFNPPEEEPMPEPRMTIPRLSSRPRSPGRDAPSPAPRPPYGRTVTHEGSSRGATRDMSPVPRLSRVPTEPTAVLASRAGLRPVRQTNTFADEYADDYAGTNGNRRDRSPPSPATSHGSVASRAASWSQSTSDLAAPGSVKKAPPPPPPSRSKKPAPPPPPMKRSALSASETSHY</sequence>
<dbReference type="Gene3D" id="1.20.1270.60">
    <property type="entry name" value="Arfaptin homology (AH) domain/BAR domain"/>
    <property type="match status" value="1"/>
</dbReference>
<evidence type="ECO:0000313" key="3">
    <source>
        <dbReference type="EMBL" id="KAF2653729.1"/>
    </source>
</evidence>
<dbReference type="CDD" id="cd07593">
    <property type="entry name" value="BAR_MUG137_fungi"/>
    <property type="match status" value="1"/>
</dbReference>
<feature type="region of interest" description="Disordered" evidence="1">
    <location>
        <begin position="232"/>
        <end position="423"/>
    </location>
</feature>
<dbReference type="SUPFAM" id="SSF103657">
    <property type="entry name" value="BAR/IMD domain-like"/>
    <property type="match status" value="1"/>
</dbReference>
<dbReference type="OrthoDB" id="14167at2759"/>
<dbReference type="GO" id="GO:0005737">
    <property type="term" value="C:cytoplasm"/>
    <property type="evidence" value="ECO:0007669"/>
    <property type="project" value="InterPro"/>
</dbReference>
<feature type="compositionally biased region" description="Basic and acidic residues" evidence="1">
    <location>
        <begin position="60"/>
        <end position="70"/>
    </location>
</feature>
<proteinExistence type="predicted"/>
<dbReference type="Pfam" id="PF03114">
    <property type="entry name" value="BAR"/>
    <property type="match status" value="1"/>
</dbReference>
<dbReference type="InterPro" id="IPR004148">
    <property type="entry name" value="BAR_dom"/>
</dbReference>